<accession>A0A4P9A406</accession>
<dbReference type="OrthoDB" id="9809324at2"/>
<keyword evidence="3" id="KW-1185">Reference proteome</keyword>
<feature type="domain" description="ATPase AAA-type core" evidence="1">
    <location>
        <begin position="46"/>
        <end position="367"/>
    </location>
</feature>
<evidence type="ECO:0000313" key="3">
    <source>
        <dbReference type="Proteomes" id="UP000310639"/>
    </source>
</evidence>
<evidence type="ECO:0000259" key="1">
    <source>
        <dbReference type="Pfam" id="PF13304"/>
    </source>
</evidence>
<protein>
    <submittedName>
        <fullName evidence="2">ATP-binding protein</fullName>
    </submittedName>
</protein>
<gene>
    <name evidence="2" type="ORF">FBF37_03885</name>
</gene>
<dbReference type="PANTHER" id="PTHR40396:SF1">
    <property type="entry name" value="ATPASE AAA-TYPE CORE DOMAIN-CONTAINING PROTEIN"/>
    <property type="match status" value="1"/>
</dbReference>
<keyword evidence="2" id="KW-0067">ATP-binding</keyword>
<dbReference type="SUPFAM" id="SSF52540">
    <property type="entry name" value="P-loop containing nucleoside triphosphate hydrolases"/>
    <property type="match status" value="1"/>
</dbReference>
<dbReference type="Gene3D" id="3.40.50.300">
    <property type="entry name" value="P-loop containing nucleotide triphosphate hydrolases"/>
    <property type="match status" value="1"/>
</dbReference>
<name>A0A4P9A406_9BACT</name>
<evidence type="ECO:0000313" key="2">
    <source>
        <dbReference type="EMBL" id="QCT42568.1"/>
    </source>
</evidence>
<dbReference type="InterPro" id="IPR027417">
    <property type="entry name" value="P-loop_NTPase"/>
</dbReference>
<proteinExistence type="predicted"/>
<dbReference type="Pfam" id="PF13304">
    <property type="entry name" value="AAA_21"/>
    <property type="match status" value="1"/>
</dbReference>
<dbReference type="GO" id="GO:0016887">
    <property type="term" value="F:ATP hydrolysis activity"/>
    <property type="evidence" value="ECO:0007669"/>
    <property type="project" value="InterPro"/>
</dbReference>
<sequence length="425" mass="48743">MLIEFRTANCLSFKDMAEFSMLASNDKTNGDNNTFLVNNRRILKSAAVYGANGSGKTNFVQAIDFMRNLVLEEAPIRNCAYKLDRTMKDEPTFFEIIFMKDNIRYRYGFEIDRKSVLSEWLFYVPTTREASLFIREKQNITIGRSFREGRILSDSIKKDKLFLSFVAQLNGASITQSIIEWFEDMSVMSGLDSDLSNTTDMLLEEGKSGKKRKKQVLDILNRFDAQIEDIAIEERYFVPIAIPADLEISDQARAFIASVNALFEKEGGGKKMPPRVIIYRKTYEDGKESGIEEFDLRQQESDGTKKLFALAGSLVQSLETGKTIVVDELESKLHPLVTKEIVKLFNSKISNKKNAQLIFTTHDTNLLQGNHFRRDQIWFTEKDKYGSSHLYSLLEYKPRKDASFQKDYINGRYGAIPYIGDFNSL</sequence>
<dbReference type="EMBL" id="CP040004">
    <property type="protein sequence ID" value="QCT42568.1"/>
    <property type="molecule type" value="Genomic_DNA"/>
</dbReference>
<dbReference type="GO" id="GO:0005524">
    <property type="term" value="F:ATP binding"/>
    <property type="evidence" value="ECO:0007669"/>
    <property type="project" value="UniProtKB-KW"/>
</dbReference>
<dbReference type="PANTHER" id="PTHR40396">
    <property type="entry name" value="ATPASE-LIKE PROTEIN"/>
    <property type="match status" value="1"/>
</dbReference>
<dbReference type="AlphaFoldDB" id="A0A4P9A406"/>
<organism evidence="2 3">
    <name type="scientific">Candidatus Nanosynbacter featherlites</name>
    <dbReference type="NCBI Taxonomy" id="2572088"/>
    <lineage>
        <taxon>Bacteria</taxon>
        <taxon>Candidatus Saccharimonadota</taxon>
        <taxon>Candidatus Saccharimonadia</taxon>
        <taxon>Candidatus Nanosynbacterales</taxon>
        <taxon>Candidatus Nanosynbacteraceae</taxon>
        <taxon>Candidatus Nanosynbacter</taxon>
    </lineage>
</organism>
<dbReference type="Proteomes" id="UP000310639">
    <property type="component" value="Chromosome"/>
</dbReference>
<reference evidence="2 3" key="1">
    <citation type="submission" date="2019-04" db="EMBL/GenBank/DDBJ databases">
        <title>Saccharibacteria TM7 genomes.</title>
        <authorList>
            <person name="Bor B."/>
            <person name="He X."/>
            <person name="Chen T."/>
            <person name="Dewhirst F.E."/>
        </authorList>
    </citation>
    <scope>NUCLEOTIDE SEQUENCE [LARGE SCALE GENOMIC DNA]</scope>
    <source>
        <strain evidence="2 3">BB001</strain>
    </source>
</reference>
<dbReference type="KEGG" id="nft:FBF37_03885"/>
<keyword evidence="2" id="KW-0547">Nucleotide-binding</keyword>
<dbReference type="InterPro" id="IPR003959">
    <property type="entry name" value="ATPase_AAA_core"/>
</dbReference>